<gene>
    <name evidence="2" type="ORF">M501DRAFT_996403</name>
</gene>
<proteinExistence type="predicted"/>
<evidence type="ECO:0000313" key="3">
    <source>
        <dbReference type="Proteomes" id="UP000799429"/>
    </source>
</evidence>
<feature type="region of interest" description="Disordered" evidence="1">
    <location>
        <begin position="1"/>
        <end position="20"/>
    </location>
</feature>
<protein>
    <submittedName>
        <fullName evidence="2">Uncharacterized protein</fullName>
    </submittedName>
</protein>
<comment type="caution">
    <text evidence="2">The sequence shown here is derived from an EMBL/GenBank/DDBJ whole genome shotgun (WGS) entry which is preliminary data.</text>
</comment>
<keyword evidence="3" id="KW-1185">Reference proteome</keyword>
<accession>A0A9P4S5V8</accession>
<reference evidence="2" key="1">
    <citation type="journal article" date="2020" name="Stud. Mycol.">
        <title>101 Dothideomycetes genomes: a test case for predicting lifestyles and emergence of pathogens.</title>
        <authorList>
            <person name="Haridas S."/>
            <person name="Albert R."/>
            <person name="Binder M."/>
            <person name="Bloem J."/>
            <person name="Labutti K."/>
            <person name="Salamov A."/>
            <person name="Andreopoulos B."/>
            <person name="Baker S."/>
            <person name="Barry K."/>
            <person name="Bills G."/>
            <person name="Bluhm B."/>
            <person name="Cannon C."/>
            <person name="Castanera R."/>
            <person name="Culley D."/>
            <person name="Daum C."/>
            <person name="Ezra D."/>
            <person name="Gonzalez J."/>
            <person name="Henrissat B."/>
            <person name="Kuo A."/>
            <person name="Liang C."/>
            <person name="Lipzen A."/>
            <person name="Lutzoni F."/>
            <person name="Magnuson J."/>
            <person name="Mondo S."/>
            <person name="Nolan M."/>
            <person name="Ohm R."/>
            <person name="Pangilinan J."/>
            <person name="Park H.-J."/>
            <person name="Ramirez L."/>
            <person name="Alfaro M."/>
            <person name="Sun H."/>
            <person name="Tritt A."/>
            <person name="Yoshinaga Y."/>
            <person name="Zwiers L.-H."/>
            <person name="Turgeon B."/>
            <person name="Goodwin S."/>
            <person name="Spatafora J."/>
            <person name="Crous P."/>
            <person name="Grigoriev I."/>
        </authorList>
    </citation>
    <scope>NUCLEOTIDE SEQUENCE</scope>
    <source>
        <strain evidence="2">CBS 101060</strain>
    </source>
</reference>
<dbReference type="EMBL" id="MU006102">
    <property type="protein sequence ID" value="KAF2836738.1"/>
    <property type="molecule type" value="Genomic_DNA"/>
</dbReference>
<dbReference type="Proteomes" id="UP000799429">
    <property type="component" value="Unassembled WGS sequence"/>
</dbReference>
<evidence type="ECO:0000256" key="1">
    <source>
        <dbReference type="SAM" id="MobiDB-lite"/>
    </source>
</evidence>
<evidence type="ECO:0000313" key="2">
    <source>
        <dbReference type="EMBL" id="KAF2836738.1"/>
    </source>
</evidence>
<sequence>MFGRVGRRTPSASTASRSRDPCVTVLSRSCTVWPFSVPHLSTTCFSQLVAVTVLQRESILIKTERDKSRNAPGFSLM</sequence>
<organism evidence="2 3">
    <name type="scientific">Patellaria atrata CBS 101060</name>
    <dbReference type="NCBI Taxonomy" id="1346257"/>
    <lineage>
        <taxon>Eukaryota</taxon>
        <taxon>Fungi</taxon>
        <taxon>Dikarya</taxon>
        <taxon>Ascomycota</taxon>
        <taxon>Pezizomycotina</taxon>
        <taxon>Dothideomycetes</taxon>
        <taxon>Dothideomycetes incertae sedis</taxon>
        <taxon>Patellariales</taxon>
        <taxon>Patellariaceae</taxon>
        <taxon>Patellaria</taxon>
    </lineage>
</organism>
<dbReference type="AlphaFoldDB" id="A0A9P4S5V8"/>
<name>A0A9P4S5V8_9PEZI</name>